<dbReference type="KEGG" id="cpyr:CYJ47_10370"/>
<evidence type="ECO:0000313" key="3">
    <source>
        <dbReference type="Proteomes" id="UP000234560"/>
    </source>
</evidence>
<accession>A0AAF0YUJ1</accession>
<keyword evidence="1" id="KW-0812">Transmembrane</keyword>
<feature type="transmembrane region" description="Helical" evidence="1">
    <location>
        <begin position="21"/>
        <end position="43"/>
    </location>
</feature>
<evidence type="ECO:0000313" key="2">
    <source>
        <dbReference type="EMBL" id="WOT01666.1"/>
    </source>
</evidence>
<feature type="transmembrane region" description="Helical" evidence="1">
    <location>
        <begin position="197"/>
        <end position="216"/>
    </location>
</feature>
<dbReference type="RefSeq" id="WP_101677708.1">
    <property type="nucleotide sequence ID" value="NZ_CP136958.1"/>
</dbReference>
<dbReference type="InterPro" id="IPR025576">
    <property type="entry name" value="YwiC"/>
</dbReference>
<sequence length="280" mass="30609">MATRNTVHSHKVSPWVPNQHGAWSMLVGPALVASIALIVFVALRHPGDTVLRLMCLVCIVVAWLTGYFTFFAFGLWVKARNPARRRAYGLPLKVYGPICAAACTFAVIFYPHLLFWALPFAPLIGLAAYETLKGRSRSLLSGFSTTFASSLIIPAILHIITRPSARILAVTAFVGLYHFSTTMYVKSVIREKNNNPFWVASIAYHAACLVACVVATALWPTAYTILSPVVMAAALARAVVIPRKQHQGKKYTAKQIGLMEVPITVGAYALSLWALLSILL</sequence>
<evidence type="ECO:0000256" key="1">
    <source>
        <dbReference type="SAM" id="Phobius"/>
    </source>
</evidence>
<feature type="transmembrane region" description="Helical" evidence="1">
    <location>
        <begin position="114"/>
        <end position="132"/>
    </location>
</feature>
<dbReference type="EMBL" id="CP136958">
    <property type="protein sequence ID" value="WOT01666.1"/>
    <property type="molecule type" value="Genomic_DNA"/>
</dbReference>
<dbReference type="Pfam" id="PF14256">
    <property type="entry name" value="YwiC"/>
    <property type="match status" value="1"/>
</dbReference>
<name>A0AAF0YUJ1_9CORY</name>
<feature type="transmembrane region" description="Helical" evidence="1">
    <location>
        <begin position="88"/>
        <end position="108"/>
    </location>
</feature>
<protein>
    <submittedName>
        <fullName evidence="2">YwiC-like family protein</fullName>
    </submittedName>
</protein>
<feature type="transmembrane region" description="Helical" evidence="1">
    <location>
        <begin position="261"/>
        <end position="279"/>
    </location>
</feature>
<proteinExistence type="predicted"/>
<organism evidence="2 3">
    <name type="scientific">Corynebacterium pyruviciproducens</name>
    <dbReference type="NCBI Taxonomy" id="598660"/>
    <lineage>
        <taxon>Bacteria</taxon>
        <taxon>Bacillati</taxon>
        <taxon>Actinomycetota</taxon>
        <taxon>Actinomycetes</taxon>
        <taxon>Mycobacteriales</taxon>
        <taxon>Corynebacteriaceae</taxon>
        <taxon>Corynebacterium</taxon>
    </lineage>
</organism>
<keyword evidence="1" id="KW-0472">Membrane</keyword>
<reference evidence="2" key="2">
    <citation type="submission" date="2023-10" db="EMBL/GenBank/DDBJ databases">
        <authorList>
            <person name="Choi B."/>
        </authorList>
    </citation>
    <scope>NUCLEOTIDE SEQUENCE</scope>
    <source>
        <strain evidence="2">UMB0763</strain>
    </source>
</reference>
<dbReference type="AlphaFoldDB" id="A0AAF0YUJ1"/>
<dbReference type="Proteomes" id="UP000234560">
    <property type="component" value="Chromosome"/>
</dbReference>
<feature type="transmembrane region" description="Helical" evidence="1">
    <location>
        <begin position="222"/>
        <end position="240"/>
    </location>
</feature>
<feature type="transmembrane region" description="Helical" evidence="1">
    <location>
        <begin position="49"/>
        <end position="76"/>
    </location>
</feature>
<feature type="transmembrane region" description="Helical" evidence="1">
    <location>
        <begin position="167"/>
        <end position="185"/>
    </location>
</feature>
<feature type="transmembrane region" description="Helical" evidence="1">
    <location>
        <begin position="139"/>
        <end position="161"/>
    </location>
</feature>
<keyword evidence="1" id="KW-1133">Transmembrane helix</keyword>
<reference evidence="2" key="1">
    <citation type="submission" date="2017-12" db="EMBL/GenBank/DDBJ databases">
        <authorList>
            <person name="Thomas-White K."/>
            <person name="Wolfe A.J."/>
        </authorList>
    </citation>
    <scope>NUCLEOTIDE SEQUENCE</scope>
    <source>
        <strain evidence="2">UMB0763</strain>
    </source>
</reference>
<gene>
    <name evidence="2" type="ORF">CYJ47_10370</name>
</gene>